<name>A0ABP7TC98_9SPHN</name>
<dbReference type="Proteomes" id="UP001500235">
    <property type="component" value="Unassembled WGS sequence"/>
</dbReference>
<evidence type="ECO:0000313" key="2">
    <source>
        <dbReference type="Proteomes" id="UP001500235"/>
    </source>
</evidence>
<keyword evidence="2" id="KW-1185">Reference proteome</keyword>
<comment type="caution">
    <text evidence="1">The sequence shown here is derived from an EMBL/GenBank/DDBJ whole genome shotgun (WGS) entry which is preliminary data.</text>
</comment>
<protein>
    <submittedName>
        <fullName evidence="1">Uncharacterized protein</fullName>
    </submittedName>
</protein>
<gene>
    <name evidence="1" type="ORF">GCM10022280_26350</name>
</gene>
<reference evidence="2" key="1">
    <citation type="journal article" date="2019" name="Int. J. Syst. Evol. Microbiol.">
        <title>The Global Catalogue of Microorganisms (GCM) 10K type strain sequencing project: providing services to taxonomists for standard genome sequencing and annotation.</title>
        <authorList>
            <consortium name="The Broad Institute Genomics Platform"/>
            <consortium name="The Broad Institute Genome Sequencing Center for Infectious Disease"/>
            <person name="Wu L."/>
            <person name="Ma J."/>
        </authorList>
    </citation>
    <scope>NUCLEOTIDE SEQUENCE [LARGE SCALE GENOMIC DNA]</scope>
    <source>
        <strain evidence="2">JCM 17563</strain>
    </source>
</reference>
<proteinExistence type="predicted"/>
<organism evidence="1 2">
    <name type="scientific">Sphingomonas swuensis</name>
    <dbReference type="NCBI Taxonomy" id="977800"/>
    <lineage>
        <taxon>Bacteria</taxon>
        <taxon>Pseudomonadati</taxon>
        <taxon>Pseudomonadota</taxon>
        <taxon>Alphaproteobacteria</taxon>
        <taxon>Sphingomonadales</taxon>
        <taxon>Sphingomonadaceae</taxon>
        <taxon>Sphingomonas</taxon>
    </lineage>
</organism>
<accession>A0ABP7TC98</accession>
<evidence type="ECO:0000313" key="1">
    <source>
        <dbReference type="EMBL" id="GAA4024211.1"/>
    </source>
</evidence>
<sequence>MEVADRRSEAARDLCGDGSGEIDLGLVKIEVNVEIGGLVHDREVGSAGANGRASFRSAAACDREHVMTNRLAAAAAYYPCLVGIG</sequence>
<dbReference type="EMBL" id="BAABBQ010000001">
    <property type="protein sequence ID" value="GAA4024211.1"/>
    <property type="molecule type" value="Genomic_DNA"/>
</dbReference>